<reference evidence="1" key="1">
    <citation type="submission" date="2014-09" db="EMBL/GenBank/DDBJ databases">
        <authorList>
            <person name="Magalhaes I.L.F."/>
            <person name="Oliveira U."/>
            <person name="Santos F.R."/>
            <person name="Vidigal T.H.D.A."/>
            <person name="Brescovit A.D."/>
            <person name="Santos A.J."/>
        </authorList>
    </citation>
    <scope>NUCLEOTIDE SEQUENCE</scope>
    <source>
        <tissue evidence="1">Shoot tissue taken approximately 20 cm above the soil surface</tissue>
    </source>
</reference>
<organism evidence="1">
    <name type="scientific">Arundo donax</name>
    <name type="common">Giant reed</name>
    <name type="synonym">Donax arundinaceus</name>
    <dbReference type="NCBI Taxonomy" id="35708"/>
    <lineage>
        <taxon>Eukaryota</taxon>
        <taxon>Viridiplantae</taxon>
        <taxon>Streptophyta</taxon>
        <taxon>Embryophyta</taxon>
        <taxon>Tracheophyta</taxon>
        <taxon>Spermatophyta</taxon>
        <taxon>Magnoliopsida</taxon>
        <taxon>Liliopsida</taxon>
        <taxon>Poales</taxon>
        <taxon>Poaceae</taxon>
        <taxon>PACMAD clade</taxon>
        <taxon>Arundinoideae</taxon>
        <taxon>Arundineae</taxon>
        <taxon>Arundo</taxon>
    </lineage>
</organism>
<reference evidence="1" key="2">
    <citation type="journal article" date="2015" name="Data Brief">
        <title>Shoot transcriptome of the giant reed, Arundo donax.</title>
        <authorList>
            <person name="Barrero R.A."/>
            <person name="Guerrero F.D."/>
            <person name="Moolhuijzen P."/>
            <person name="Goolsby J.A."/>
            <person name="Tidwell J."/>
            <person name="Bellgard S.E."/>
            <person name="Bellgard M.I."/>
        </authorList>
    </citation>
    <scope>NUCLEOTIDE SEQUENCE</scope>
    <source>
        <tissue evidence="1">Shoot tissue taken approximately 20 cm above the soil surface</tissue>
    </source>
</reference>
<proteinExistence type="predicted"/>
<accession>A0A0A9GPD9</accession>
<dbReference type="EMBL" id="GBRH01171549">
    <property type="protein sequence ID" value="JAE26347.1"/>
    <property type="molecule type" value="Transcribed_RNA"/>
</dbReference>
<protein>
    <submittedName>
        <fullName evidence="1">Uncharacterized protein</fullName>
    </submittedName>
</protein>
<evidence type="ECO:0000313" key="1">
    <source>
        <dbReference type="EMBL" id="JAE26347.1"/>
    </source>
</evidence>
<name>A0A0A9GPD9_ARUDO</name>
<sequence length="12" mass="1378">MYPKVPTRSVVT</sequence>